<dbReference type="VEuPathDB" id="GiardiaDB:SS50377_23309"/>
<dbReference type="EMBL" id="KI546046">
    <property type="protein sequence ID" value="EST47178.1"/>
    <property type="molecule type" value="Genomic_DNA"/>
</dbReference>
<protein>
    <submittedName>
        <fullName evidence="1">Uncharacterized protein</fullName>
    </submittedName>
</protein>
<reference evidence="2" key="2">
    <citation type="submission" date="2020-12" db="EMBL/GenBank/DDBJ databases">
        <title>New Spironucleus salmonicida genome in near-complete chromosomes.</title>
        <authorList>
            <person name="Xu F."/>
            <person name="Kurt Z."/>
            <person name="Jimenez-Gonzalez A."/>
            <person name="Astvaldsson A."/>
            <person name="Andersson J.O."/>
            <person name="Svard S.G."/>
        </authorList>
    </citation>
    <scope>NUCLEOTIDE SEQUENCE</scope>
    <source>
        <strain evidence="2">ATCC 50377</strain>
    </source>
</reference>
<organism evidence="1">
    <name type="scientific">Spironucleus salmonicida</name>
    <dbReference type="NCBI Taxonomy" id="348837"/>
    <lineage>
        <taxon>Eukaryota</taxon>
        <taxon>Metamonada</taxon>
        <taxon>Diplomonadida</taxon>
        <taxon>Hexamitidae</taxon>
        <taxon>Hexamitinae</taxon>
        <taxon>Spironucleus</taxon>
    </lineage>
</organism>
<name>V6LSH6_9EUKA</name>
<reference evidence="1 2" key="1">
    <citation type="journal article" date="2014" name="PLoS Genet.">
        <title>The Genome of Spironucleus salmonicida Highlights a Fish Pathogen Adapted to Fluctuating Environments.</title>
        <authorList>
            <person name="Xu F."/>
            <person name="Jerlstrom-Hultqvist J."/>
            <person name="Einarsson E."/>
            <person name="Astvaldsson A."/>
            <person name="Svard S.G."/>
            <person name="Andersson J.O."/>
        </authorList>
    </citation>
    <scope>NUCLEOTIDE SEQUENCE</scope>
    <source>
        <strain evidence="2">ATCC 50377</strain>
    </source>
</reference>
<evidence type="ECO:0000313" key="2">
    <source>
        <dbReference type="EMBL" id="KAH0575669.1"/>
    </source>
</evidence>
<evidence type="ECO:0000313" key="3">
    <source>
        <dbReference type="Proteomes" id="UP000018208"/>
    </source>
</evidence>
<keyword evidence="3" id="KW-1185">Reference proteome</keyword>
<dbReference type="Proteomes" id="UP000018208">
    <property type="component" value="Unassembled WGS sequence"/>
</dbReference>
<accession>V6LSH6</accession>
<gene>
    <name evidence="1" type="ORF">SS50377_12689</name>
    <name evidence="2" type="ORF">SS50377_23309</name>
</gene>
<dbReference type="AlphaFoldDB" id="V6LSH6"/>
<proteinExistence type="predicted"/>
<evidence type="ECO:0000313" key="1">
    <source>
        <dbReference type="EMBL" id="EST47178.1"/>
    </source>
</evidence>
<sequence>MNEKQSYQSAIFLATQSIENFEGYFKNIPDIEQAIHSMFNISENQNESISDIFLSSKQKSTMLQSSLDNSFSIKTQKLHIELPTSIPSSPFVSTPKLLDFDSQLSATFSYQKASPTGIRLGSPARKLARNANLRQEVDNATRQIHVSGLQRQIEQLKVQMIQIKSNITKKDQALELLKVQGQTIKKQGVRQSENCNKQQEQMNKQMNVVKKLEEMRNHIHHTICSLGNSHPEYTVFVKGKWIYDQAQSLFSQLLDICDSKIYDASKFACLNMQQQVLEVQADIEPHLYKNQQLRDDFSQKEQLLQELKLQYHNCIMNQYK</sequence>
<dbReference type="EMBL" id="AUWU02000003">
    <property type="protein sequence ID" value="KAH0575669.1"/>
    <property type="molecule type" value="Genomic_DNA"/>
</dbReference>